<accession>A0A9W6YII1</accession>
<feature type="region of interest" description="Disordered" evidence="1">
    <location>
        <begin position="253"/>
        <end position="329"/>
    </location>
</feature>
<feature type="region of interest" description="Disordered" evidence="1">
    <location>
        <begin position="207"/>
        <end position="236"/>
    </location>
</feature>
<dbReference type="Proteomes" id="UP001165083">
    <property type="component" value="Unassembled WGS sequence"/>
</dbReference>
<gene>
    <name evidence="3" type="ORF">Plil01_001748000</name>
</gene>
<name>A0A9W6YII1_9STRA</name>
<feature type="compositionally biased region" description="Low complexity" evidence="1">
    <location>
        <begin position="260"/>
        <end position="320"/>
    </location>
</feature>
<comment type="caution">
    <text evidence="3">The sequence shown here is derived from an EMBL/GenBank/DDBJ whole genome shotgun (WGS) entry which is preliminary data.</text>
</comment>
<evidence type="ECO:0000256" key="2">
    <source>
        <dbReference type="SAM" id="SignalP"/>
    </source>
</evidence>
<keyword evidence="4" id="KW-1185">Reference proteome</keyword>
<proteinExistence type="predicted"/>
<sequence>MVASTKSFAAMLAVTAFAAGVNGHGYMTDPAVTFLSSSTDNTQFIATIESSASGFSGTFSGSPADNTAAFTTAFKSSSYTSLKELINDLATITVTDATLTCGSCDPDETAQALPATYVAWSHSSTEGFTSSHEGPCEVWCDDVRVFQDDDCAADYTSAPAEPPYDRDACLGTSTLTFYWLALHSSTWQVYVNCAPLETTTSTGAVSSYAVSGSRSGTNTSTNSTSTPTSTTSASASSASKAYSFNSNFATSMSASTGDEASSATTMTTPTDASASTTTTTAPATTTATPTATTATPTTEAPATTTATSTATTATTTSDASRCAVRRRRD</sequence>
<feature type="compositionally biased region" description="Low complexity" evidence="1">
    <location>
        <begin position="211"/>
        <end position="236"/>
    </location>
</feature>
<evidence type="ECO:0000313" key="3">
    <source>
        <dbReference type="EMBL" id="GMF64705.1"/>
    </source>
</evidence>
<feature type="signal peptide" evidence="2">
    <location>
        <begin position="1"/>
        <end position="23"/>
    </location>
</feature>
<feature type="chain" id="PRO_5040802681" evidence="2">
    <location>
        <begin position="24"/>
        <end position="329"/>
    </location>
</feature>
<protein>
    <submittedName>
        <fullName evidence="3">Unnamed protein product</fullName>
    </submittedName>
</protein>
<dbReference type="OrthoDB" id="124199at2759"/>
<evidence type="ECO:0000256" key="1">
    <source>
        <dbReference type="SAM" id="MobiDB-lite"/>
    </source>
</evidence>
<dbReference type="AlphaFoldDB" id="A0A9W6YII1"/>
<evidence type="ECO:0000313" key="4">
    <source>
        <dbReference type="Proteomes" id="UP001165083"/>
    </source>
</evidence>
<reference evidence="3" key="1">
    <citation type="submission" date="2023-04" db="EMBL/GenBank/DDBJ databases">
        <title>Phytophthora lilii NBRC 32176.</title>
        <authorList>
            <person name="Ichikawa N."/>
            <person name="Sato H."/>
            <person name="Tonouchi N."/>
        </authorList>
    </citation>
    <scope>NUCLEOTIDE SEQUENCE</scope>
    <source>
        <strain evidence="3">NBRC 32176</strain>
    </source>
</reference>
<keyword evidence="2" id="KW-0732">Signal</keyword>
<organism evidence="3 4">
    <name type="scientific">Phytophthora lilii</name>
    <dbReference type="NCBI Taxonomy" id="2077276"/>
    <lineage>
        <taxon>Eukaryota</taxon>
        <taxon>Sar</taxon>
        <taxon>Stramenopiles</taxon>
        <taxon>Oomycota</taxon>
        <taxon>Peronosporomycetes</taxon>
        <taxon>Peronosporales</taxon>
        <taxon>Peronosporaceae</taxon>
        <taxon>Phytophthora</taxon>
    </lineage>
</organism>
<dbReference type="EMBL" id="BSXW01012427">
    <property type="protein sequence ID" value="GMF64705.1"/>
    <property type="molecule type" value="Genomic_DNA"/>
</dbReference>